<dbReference type="GO" id="GO:0006730">
    <property type="term" value="P:one-carbon metabolic process"/>
    <property type="evidence" value="ECO:0007669"/>
    <property type="project" value="UniProtKB-UniRule"/>
</dbReference>
<gene>
    <name evidence="5" type="primary">ahcY</name>
    <name evidence="11" type="ORF">HNR14_000579</name>
</gene>
<feature type="binding site" evidence="7">
    <location>
        <position position="415"/>
    </location>
    <ligand>
        <name>NAD(+)</name>
        <dbReference type="ChEBI" id="CHEBI:57540"/>
    </ligand>
</feature>
<evidence type="ECO:0000256" key="2">
    <source>
        <dbReference type="ARBA" id="ARBA00022563"/>
    </source>
</evidence>
<comment type="caution">
    <text evidence="5">Lacks conserved residue(s) required for the propagation of feature annotation.</text>
</comment>
<feature type="binding site" evidence="5">
    <location>
        <position position="339"/>
    </location>
    <ligand>
        <name>NAD(+)</name>
        <dbReference type="ChEBI" id="CHEBI:57540"/>
    </ligand>
</feature>
<feature type="binding site" evidence="5 6">
    <location>
        <position position="251"/>
    </location>
    <ligand>
        <name>substrate</name>
    </ligand>
</feature>
<feature type="binding site" evidence="5 7">
    <location>
        <begin position="218"/>
        <end position="220"/>
    </location>
    <ligand>
        <name>NAD(+)</name>
        <dbReference type="ChEBI" id="CHEBI:57540"/>
    </ligand>
</feature>
<feature type="binding site" evidence="5 6">
    <location>
        <position position="217"/>
    </location>
    <ligand>
        <name>substrate</name>
    </ligand>
</feature>
<feature type="binding site" evidence="5 6">
    <location>
        <position position="247"/>
    </location>
    <ligand>
        <name>substrate</name>
    </ligand>
</feature>
<dbReference type="InterPro" id="IPR036291">
    <property type="entry name" value="NAD(P)-bd_dom_sf"/>
</dbReference>
<feature type="binding site" evidence="5 7">
    <location>
        <position position="408"/>
    </location>
    <ligand>
        <name>NAD(+)</name>
        <dbReference type="ChEBI" id="CHEBI:57540"/>
    </ligand>
</feature>
<evidence type="ECO:0000256" key="1">
    <source>
        <dbReference type="ARBA" id="ARBA00007122"/>
    </source>
</evidence>
<dbReference type="HAMAP" id="MF_00563">
    <property type="entry name" value="AdoHcyase"/>
    <property type="match status" value="1"/>
</dbReference>
<dbReference type="InterPro" id="IPR020082">
    <property type="entry name" value="S-Ado-L-homoCys_hydrolase_CS"/>
</dbReference>
<dbReference type="SMART" id="SM00997">
    <property type="entry name" value="AdoHcyase_NAD"/>
    <property type="match status" value="1"/>
</dbReference>
<comment type="catalytic activity">
    <reaction evidence="5 8">
        <text>S-adenosyl-L-homocysteine + H2O = L-homocysteine + adenosine</text>
        <dbReference type="Rhea" id="RHEA:21708"/>
        <dbReference type="ChEBI" id="CHEBI:15377"/>
        <dbReference type="ChEBI" id="CHEBI:16335"/>
        <dbReference type="ChEBI" id="CHEBI:57856"/>
        <dbReference type="ChEBI" id="CHEBI:58199"/>
        <dbReference type="EC" id="3.13.2.1"/>
    </reaction>
</comment>
<evidence type="ECO:0000256" key="8">
    <source>
        <dbReference type="RuleBase" id="RU000548"/>
    </source>
</evidence>
<evidence type="ECO:0000256" key="3">
    <source>
        <dbReference type="ARBA" id="ARBA00022801"/>
    </source>
</evidence>
<evidence type="ECO:0000259" key="10">
    <source>
        <dbReference type="SMART" id="SM00997"/>
    </source>
</evidence>
<feature type="binding site" evidence="5">
    <location>
        <begin position="281"/>
        <end position="286"/>
    </location>
    <ligand>
        <name>NAD(+)</name>
        <dbReference type="ChEBI" id="CHEBI:57540"/>
    </ligand>
</feature>
<evidence type="ECO:0000256" key="4">
    <source>
        <dbReference type="ARBA" id="ARBA00023027"/>
    </source>
</evidence>
<dbReference type="Pfam" id="PF05221">
    <property type="entry name" value="AdoHcyase"/>
    <property type="match status" value="1"/>
</dbReference>
<organism evidence="11 12">
    <name type="scientific">Leifsonia naganoensis</name>
    <dbReference type="NCBI Taxonomy" id="150025"/>
    <lineage>
        <taxon>Bacteria</taxon>
        <taxon>Bacillati</taxon>
        <taxon>Actinomycetota</taxon>
        <taxon>Actinomycetes</taxon>
        <taxon>Micrococcales</taxon>
        <taxon>Microbacteriaceae</taxon>
        <taxon>Leifsonia</taxon>
    </lineage>
</organism>
<dbReference type="Pfam" id="PF00670">
    <property type="entry name" value="AdoHcyase_NAD"/>
    <property type="match status" value="1"/>
</dbReference>
<feature type="binding site" evidence="5">
    <location>
        <position position="252"/>
    </location>
    <ligand>
        <name>NAD(+)</name>
        <dbReference type="ChEBI" id="CHEBI:57540"/>
    </ligand>
</feature>
<dbReference type="PANTHER" id="PTHR23420:SF0">
    <property type="entry name" value="ADENOSYLHOMOCYSTEINASE"/>
    <property type="match status" value="1"/>
</dbReference>
<dbReference type="Gene3D" id="3.40.50.1480">
    <property type="entry name" value="Adenosylhomocysteinase-like"/>
    <property type="match status" value="1"/>
</dbReference>
<dbReference type="NCBIfam" id="NF004005">
    <property type="entry name" value="PRK05476.2-3"/>
    <property type="match status" value="1"/>
</dbReference>
<proteinExistence type="inferred from homology"/>
<dbReference type="AlphaFoldDB" id="A0A853DK08"/>
<dbReference type="PIRSF" id="PIRSF001109">
    <property type="entry name" value="Ad_hcy_hydrolase"/>
    <property type="match status" value="1"/>
</dbReference>
<evidence type="ECO:0000256" key="6">
    <source>
        <dbReference type="PIRSR" id="PIRSR001109-1"/>
    </source>
</evidence>
<comment type="similarity">
    <text evidence="1 5 9">Belongs to the adenosylhomocysteinase family.</text>
</comment>
<dbReference type="NCBIfam" id="TIGR00936">
    <property type="entry name" value="ahcY"/>
    <property type="match status" value="1"/>
</dbReference>
<dbReference type="InterPro" id="IPR042172">
    <property type="entry name" value="Adenosylhomocyst_ase-like_sf"/>
</dbReference>
<dbReference type="FunFam" id="3.40.50.720:FF:000004">
    <property type="entry name" value="Adenosylhomocysteinase"/>
    <property type="match status" value="1"/>
</dbReference>
<keyword evidence="2 5" id="KW-0554">One-carbon metabolism</keyword>
<dbReference type="GO" id="GO:0071269">
    <property type="term" value="P:L-homocysteine biosynthetic process"/>
    <property type="evidence" value="ECO:0007669"/>
    <property type="project" value="UniProtKB-UniRule"/>
</dbReference>
<evidence type="ECO:0000256" key="5">
    <source>
        <dbReference type="HAMAP-Rule" id="MF_00563"/>
    </source>
</evidence>
<comment type="subcellular location">
    <subcellularLocation>
        <location evidence="5">Cytoplasm</location>
    </subcellularLocation>
</comment>
<sequence length="494" mass="52727">MPASTVSDTALPFKVADLSLAAAGRHQLRLAENEMPGLMALREEFGPSQPLAGARIAGSLHMTVQTAVLIETLVALGAQVRWASCNIFSTQDDAAAAVAVGPTGTLAAPAGVPVFAWKGETLEEYWWCTQQIFDWSAEAEAAGADWTGPNLILDDGGDATLLVHKGREFEAAGAVPGDAEGDSHEYRVILSVLRESLASSPDRWTRVADGIIGVTEETTTGVHRLYELAKAGELLFPAINVNDSVTKSKFDNKYGIRHSLPDGLNRATDVLMGGKVAFVAGYGDVGKGAAEALRGQGARVIVSEVDPINALQAAMDGFQVARLESVIGQVDILVTGTGNLNVVTLDHLLGLKHLAVVANVGHFDNEIDMASLEALPGAQKVEIKPQVHEWRLPTGRSILVLSEGRLMNLGNATGHPSFVMSNSFANQVLAQLELYVSSENYPIGVYVLPKHLDEKVARLHLDSLGVELTVLTEEQAAYIGVPVDGPYKVDHYRY</sequence>
<feature type="binding site" evidence="5 7">
    <location>
        <position position="304"/>
    </location>
    <ligand>
        <name>NAD(+)</name>
        <dbReference type="ChEBI" id="CHEBI:57540"/>
    </ligand>
</feature>
<keyword evidence="12" id="KW-1185">Reference proteome</keyword>
<dbReference type="SUPFAM" id="SSF51735">
    <property type="entry name" value="NAD(P)-binding Rossmann-fold domains"/>
    <property type="match status" value="1"/>
</dbReference>
<keyword evidence="4 5" id="KW-0520">NAD</keyword>
<comment type="cofactor">
    <cofactor evidence="5 7 8">
        <name>NAD(+)</name>
        <dbReference type="ChEBI" id="CHEBI:57540"/>
    </cofactor>
    <text evidence="5 7 8">Binds 1 NAD(+) per subunit.</text>
</comment>
<dbReference type="Proteomes" id="UP000521075">
    <property type="component" value="Unassembled WGS sequence"/>
</dbReference>
<keyword evidence="5" id="KW-0963">Cytoplasm</keyword>
<dbReference type="UniPathway" id="UPA00314">
    <property type="reaction ID" value="UER00076"/>
</dbReference>
<feature type="binding site" evidence="7">
    <location>
        <position position="309"/>
    </location>
    <ligand>
        <name>NAD(+)</name>
        <dbReference type="ChEBI" id="CHEBI:57540"/>
    </ligand>
</feature>
<dbReference type="InterPro" id="IPR000043">
    <property type="entry name" value="Adenosylhomocysteinase-like"/>
</dbReference>
<evidence type="ECO:0000256" key="7">
    <source>
        <dbReference type="PIRSR" id="PIRSR001109-2"/>
    </source>
</evidence>
<evidence type="ECO:0000313" key="11">
    <source>
        <dbReference type="EMBL" id="NYK08698.1"/>
    </source>
</evidence>
<feature type="binding site" evidence="7">
    <location>
        <begin position="283"/>
        <end position="288"/>
    </location>
    <ligand>
        <name>NAD(+)</name>
        <dbReference type="ChEBI" id="CHEBI:57540"/>
    </ligand>
</feature>
<feature type="binding site" evidence="5 6">
    <location>
        <position position="155"/>
    </location>
    <ligand>
        <name>substrate</name>
    </ligand>
</feature>
<dbReference type="InterPro" id="IPR015878">
    <property type="entry name" value="Ado_hCys_hydrolase_NAD-bd"/>
</dbReference>
<dbReference type="CDD" id="cd00401">
    <property type="entry name" value="SAHH"/>
    <property type="match status" value="1"/>
</dbReference>
<feature type="domain" description="S-adenosyl-L-homocysteine hydrolase NAD binding" evidence="10">
    <location>
        <begin position="252"/>
        <end position="414"/>
    </location>
</feature>
<comment type="function">
    <text evidence="5">May play a key role in the regulation of the intracellular concentration of adenosylhomocysteine.</text>
</comment>
<reference evidence="11 12" key="1">
    <citation type="submission" date="2020-07" db="EMBL/GenBank/DDBJ databases">
        <title>Sequencing the genomes of 1000 actinobacteria strains.</title>
        <authorList>
            <person name="Klenk H.-P."/>
        </authorList>
    </citation>
    <scope>NUCLEOTIDE SEQUENCE [LARGE SCALE GENOMIC DNA]</scope>
    <source>
        <strain evidence="11 12">DSM 15166</strain>
    </source>
</reference>
<dbReference type="Gene3D" id="3.40.50.720">
    <property type="entry name" value="NAD(P)-binding Rossmann-like Domain"/>
    <property type="match status" value="1"/>
</dbReference>
<dbReference type="GO" id="GO:0033353">
    <property type="term" value="P:S-adenosylmethionine cycle"/>
    <property type="evidence" value="ECO:0007669"/>
    <property type="project" value="TreeGrafter"/>
</dbReference>
<accession>A0A853DK08</accession>
<feature type="binding site" evidence="5 6">
    <location>
        <position position="63"/>
    </location>
    <ligand>
        <name>substrate</name>
    </ligand>
</feature>
<evidence type="ECO:0000256" key="9">
    <source>
        <dbReference type="RuleBase" id="RU004166"/>
    </source>
</evidence>
<dbReference type="SUPFAM" id="SSF52283">
    <property type="entry name" value="Formate/glycerate dehydrogenase catalytic domain-like"/>
    <property type="match status" value="1"/>
</dbReference>
<name>A0A853DK08_9MICO</name>
<dbReference type="PROSITE" id="PS00739">
    <property type="entry name" value="ADOHCYASE_2"/>
    <property type="match status" value="1"/>
</dbReference>
<dbReference type="PANTHER" id="PTHR23420">
    <property type="entry name" value="ADENOSYLHOMOCYSTEINASE"/>
    <property type="match status" value="1"/>
</dbReference>
<keyword evidence="3 5" id="KW-0378">Hydrolase</keyword>
<dbReference type="GO" id="GO:0004013">
    <property type="term" value="F:adenosylhomocysteinase activity"/>
    <property type="evidence" value="ECO:0007669"/>
    <property type="project" value="UniProtKB-UniRule"/>
</dbReference>
<protein>
    <recommendedName>
        <fullName evidence="5">Adenosylhomocysteinase</fullName>
        <ecNumber evidence="5">3.13.2.1</ecNumber>
    </recommendedName>
    <alternativeName>
        <fullName evidence="5">S-adenosyl-L-homocysteine hydrolase</fullName>
        <shortName evidence="5">AdoHcyase</shortName>
    </alternativeName>
</protein>
<dbReference type="SMART" id="SM00996">
    <property type="entry name" value="AdoHcyase"/>
    <property type="match status" value="1"/>
</dbReference>
<comment type="pathway">
    <text evidence="5 8">Amino-acid biosynthesis; L-homocysteine biosynthesis; L-homocysteine from S-adenosyl-L-homocysteine: step 1/1.</text>
</comment>
<dbReference type="EC" id="3.13.2.1" evidence="5"/>
<comment type="caution">
    <text evidence="11">The sequence shown here is derived from an EMBL/GenBank/DDBJ whole genome shotgun (WGS) entry which is preliminary data.</text>
</comment>
<dbReference type="RefSeq" id="WP_425485019.1">
    <property type="nucleotide sequence ID" value="NZ_BAAAHA010000004.1"/>
</dbReference>
<dbReference type="PROSITE" id="PS00738">
    <property type="entry name" value="ADOHCYASE_1"/>
    <property type="match status" value="1"/>
</dbReference>
<dbReference type="EMBL" id="JACCHJ010000001">
    <property type="protein sequence ID" value="NYK08698.1"/>
    <property type="molecule type" value="Genomic_DNA"/>
</dbReference>
<evidence type="ECO:0000313" key="12">
    <source>
        <dbReference type="Proteomes" id="UP000521075"/>
    </source>
</evidence>
<dbReference type="GO" id="GO:0005829">
    <property type="term" value="C:cytosol"/>
    <property type="evidence" value="ECO:0007669"/>
    <property type="project" value="TreeGrafter"/>
</dbReference>